<feature type="region of interest" description="Disordered" evidence="1">
    <location>
        <begin position="312"/>
        <end position="358"/>
    </location>
</feature>
<evidence type="ECO:0000256" key="1">
    <source>
        <dbReference type="SAM" id="MobiDB-lite"/>
    </source>
</evidence>
<gene>
    <name evidence="4" type="primary">LOC107224772</name>
</gene>
<sequence length="358" mass="40549">MEMPNEARKWEQREKDNKVDEDDEKKKSKKQKKKKHQNCNGGVHHPPNRTAEETPPKRSCGSPLYKSRLFHKPHQKPNKLFIRQFFPFDVEFRTAKMALRFTFVILGFVALAKAQEGYPRENPADRFGYNYNGDDEGSVSGGEIPGEPGKDYPALAEVPETRFACDQQQFPGYYADPEAQCQVFHICQSGGRKDSFLCPNGTIFSQEKLVCDWWYNFDCAQAQSLYSINEAIVRAMEEADRLAAEKKAAEGYRYSSPSSDGLRTEQQKQPQGPSSDFDSVVVEAARTAANRAQVPQAQRPVYDRPEVLRRQPTQAYTESSQITGAIFEPQPNAPRDTGALVREPSSKYLPAQFQAGQY</sequence>
<evidence type="ECO:0000313" key="4">
    <source>
        <dbReference type="RefSeq" id="XP_015520438.2"/>
    </source>
</evidence>
<dbReference type="SMART" id="SM00494">
    <property type="entry name" value="ChtBD2"/>
    <property type="match status" value="1"/>
</dbReference>
<dbReference type="GO" id="GO:0005576">
    <property type="term" value="C:extracellular region"/>
    <property type="evidence" value="ECO:0007669"/>
    <property type="project" value="InterPro"/>
</dbReference>
<dbReference type="InterPro" id="IPR002557">
    <property type="entry name" value="Chitin-bd_dom"/>
</dbReference>
<dbReference type="RefSeq" id="XP_015520438.2">
    <property type="nucleotide sequence ID" value="XM_015664952.2"/>
</dbReference>
<dbReference type="SUPFAM" id="SSF57625">
    <property type="entry name" value="Invertebrate chitin-binding proteins"/>
    <property type="match status" value="1"/>
</dbReference>
<dbReference type="KEGG" id="nlo:107224772"/>
<proteinExistence type="predicted"/>
<feature type="domain" description="Chitin-binding type-2" evidence="2">
    <location>
        <begin position="162"/>
        <end position="221"/>
    </location>
</feature>
<feature type="compositionally biased region" description="Polar residues" evidence="1">
    <location>
        <begin position="267"/>
        <end position="277"/>
    </location>
</feature>
<evidence type="ECO:0000313" key="3">
    <source>
        <dbReference type="Proteomes" id="UP000829291"/>
    </source>
</evidence>
<feature type="compositionally biased region" description="Basic residues" evidence="1">
    <location>
        <begin position="27"/>
        <end position="37"/>
    </location>
</feature>
<keyword evidence="3" id="KW-1185">Reference proteome</keyword>
<dbReference type="GO" id="GO:0008061">
    <property type="term" value="F:chitin binding"/>
    <property type="evidence" value="ECO:0007669"/>
    <property type="project" value="InterPro"/>
</dbReference>
<dbReference type="AlphaFoldDB" id="A0A6J0C1U4"/>
<dbReference type="OrthoDB" id="6514762at2759"/>
<dbReference type="InterPro" id="IPR036508">
    <property type="entry name" value="Chitin-bd_dom_sf"/>
</dbReference>
<feature type="compositionally biased region" description="Polar residues" evidence="1">
    <location>
        <begin position="312"/>
        <end position="323"/>
    </location>
</feature>
<feature type="region of interest" description="Disordered" evidence="1">
    <location>
        <begin position="1"/>
        <end position="65"/>
    </location>
</feature>
<organism evidence="4">
    <name type="scientific">Neodiprion lecontei</name>
    <name type="common">Redheaded pine sawfly</name>
    <dbReference type="NCBI Taxonomy" id="441921"/>
    <lineage>
        <taxon>Eukaryota</taxon>
        <taxon>Metazoa</taxon>
        <taxon>Ecdysozoa</taxon>
        <taxon>Arthropoda</taxon>
        <taxon>Hexapoda</taxon>
        <taxon>Insecta</taxon>
        <taxon>Pterygota</taxon>
        <taxon>Neoptera</taxon>
        <taxon>Endopterygota</taxon>
        <taxon>Hymenoptera</taxon>
        <taxon>Tenthredinoidea</taxon>
        <taxon>Diprionidae</taxon>
        <taxon>Diprioninae</taxon>
        <taxon>Neodiprion</taxon>
    </lineage>
</organism>
<feature type="compositionally biased region" description="Basic and acidic residues" evidence="1">
    <location>
        <begin position="1"/>
        <end position="18"/>
    </location>
</feature>
<dbReference type="InterPro" id="IPR052976">
    <property type="entry name" value="Scoloptoxin-like"/>
</dbReference>
<feature type="region of interest" description="Disordered" evidence="1">
    <location>
        <begin position="249"/>
        <end position="277"/>
    </location>
</feature>
<dbReference type="Pfam" id="PF01607">
    <property type="entry name" value="CBM_14"/>
    <property type="match status" value="1"/>
</dbReference>
<reference evidence="4" key="1">
    <citation type="submission" date="2025-08" db="UniProtKB">
        <authorList>
            <consortium name="RefSeq"/>
        </authorList>
    </citation>
    <scope>IDENTIFICATION</scope>
    <source>
        <tissue evidence="4">Thorax and Abdomen</tissue>
    </source>
</reference>
<dbReference type="Gene3D" id="2.170.140.10">
    <property type="entry name" value="Chitin binding domain"/>
    <property type="match status" value="1"/>
</dbReference>
<dbReference type="PANTHER" id="PTHR22933">
    <property type="entry name" value="FI18007P1-RELATED"/>
    <property type="match status" value="1"/>
</dbReference>
<accession>A0A6J0C1U4</accession>
<feature type="region of interest" description="Disordered" evidence="1">
    <location>
        <begin position="288"/>
        <end position="307"/>
    </location>
</feature>
<dbReference type="GeneID" id="107224772"/>
<name>A0A6J0C1U4_NEOLC</name>
<dbReference type="PROSITE" id="PS50940">
    <property type="entry name" value="CHIT_BIND_II"/>
    <property type="match status" value="1"/>
</dbReference>
<protein>
    <submittedName>
        <fullName evidence="4">Uncharacterized protein LOC107224772</fullName>
    </submittedName>
</protein>
<evidence type="ECO:0000259" key="2">
    <source>
        <dbReference type="PROSITE" id="PS50940"/>
    </source>
</evidence>
<dbReference type="PANTHER" id="PTHR22933:SF42">
    <property type="entry name" value="FI18455P1-RELATED"/>
    <property type="match status" value="1"/>
</dbReference>
<dbReference type="InParanoid" id="A0A6J0C1U4"/>
<dbReference type="Proteomes" id="UP000829291">
    <property type="component" value="Chromosome 7"/>
</dbReference>